<dbReference type="Gene3D" id="1.20.58.70">
    <property type="match status" value="1"/>
</dbReference>
<dbReference type="GO" id="GO:0006906">
    <property type="term" value="P:vesicle fusion"/>
    <property type="evidence" value="ECO:0000318"/>
    <property type="project" value="GO_Central"/>
</dbReference>
<dbReference type="RefSeq" id="XP_001744035.1">
    <property type="nucleotide sequence ID" value="XM_001743983.1"/>
</dbReference>
<evidence type="ECO:0000256" key="1">
    <source>
        <dbReference type="ARBA" id="ARBA00004409"/>
    </source>
</evidence>
<dbReference type="FunFam" id="1.20.58.70:FF:000010">
    <property type="entry name" value="Syntaxin-43"/>
    <property type="match status" value="1"/>
</dbReference>
<dbReference type="PROSITE" id="PS50192">
    <property type="entry name" value="T_SNARE"/>
    <property type="match status" value="1"/>
</dbReference>
<dbReference type="InterPro" id="IPR006012">
    <property type="entry name" value="Syntaxin/epimorphin_CS"/>
</dbReference>
<reference evidence="13 14" key="1">
    <citation type="journal article" date="2008" name="Nature">
        <title>The genome of the choanoflagellate Monosiga brevicollis and the origin of metazoans.</title>
        <authorList>
            <consortium name="JGI Sequencing"/>
            <person name="King N."/>
            <person name="Westbrook M.J."/>
            <person name="Young S.L."/>
            <person name="Kuo A."/>
            <person name="Abedin M."/>
            <person name="Chapman J."/>
            <person name="Fairclough S."/>
            <person name="Hellsten U."/>
            <person name="Isogai Y."/>
            <person name="Letunic I."/>
            <person name="Marr M."/>
            <person name="Pincus D."/>
            <person name="Putnam N."/>
            <person name="Rokas A."/>
            <person name="Wright K.J."/>
            <person name="Zuzow R."/>
            <person name="Dirks W."/>
            <person name="Good M."/>
            <person name="Goodstein D."/>
            <person name="Lemons D."/>
            <person name="Li W."/>
            <person name="Lyons J.B."/>
            <person name="Morris A."/>
            <person name="Nichols S."/>
            <person name="Richter D.J."/>
            <person name="Salamov A."/>
            <person name="Bork P."/>
            <person name="Lim W.A."/>
            <person name="Manning G."/>
            <person name="Miller W.T."/>
            <person name="McGinnis W."/>
            <person name="Shapiro H."/>
            <person name="Tjian R."/>
            <person name="Grigoriev I.V."/>
            <person name="Rokhsar D."/>
        </authorList>
    </citation>
    <scope>NUCLEOTIDE SEQUENCE [LARGE SCALE GENOMIC DNA]</scope>
    <source>
        <strain evidence="14">MX1 / ATCC 50154</strain>
    </source>
</reference>
<evidence type="ECO:0000256" key="6">
    <source>
        <dbReference type="ARBA" id="ARBA00022927"/>
    </source>
</evidence>
<keyword evidence="14" id="KW-1185">Reference proteome</keyword>
<dbReference type="GO" id="GO:0006886">
    <property type="term" value="P:intracellular protein transport"/>
    <property type="evidence" value="ECO:0000318"/>
    <property type="project" value="GO_Central"/>
</dbReference>
<evidence type="ECO:0000256" key="8">
    <source>
        <dbReference type="ARBA" id="ARBA00023034"/>
    </source>
</evidence>
<keyword evidence="9" id="KW-0175">Coiled coil</keyword>
<evidence type="ECO:0000256" key="2">
    <source>
        <dbReference type="ARBA" id="ARBA00009063"/>
    </source>
</evidence>
<dbReference type="GO" id="GO:0005484">
    <property type="term" value="F:SNAP receptor activity"/>
    <property type="evidence" value="ECO:0000318"/>
    <property type="project" value="GO_Central"/>
</dbReference>
<dbReference type="EMBL" id="CH991545">
    <property type="protein sequence ID" value="EDQ91613.1"/>
    <property type="molecule type" value="Genomic_DNA"/>
</dbReference>
<gene>
    <name evidence="13" type="ORF">MONBRDRAFT_15312</name>
</gene>
<dbReference type="SUPFAM" id="SSF47661">
    <property type="entry name" value="t-snare proteins"/>
    <property type="match status" value="1"/>
</dbReference>
<sequence>PPEWVDDVDEAKELIRSIENTLRDLHVMHEKHVNTPNMDTQVQEERAIEIKTSEITATFHRGQKLLTSIQRKGKASGSEQEKRVTENIARGLASELQALSQTFRKSQGTYLKRMKGREEKEKSYGFAAELDAAAEELDDINFDTGFTTGQQAQLRDNTALIAARENEITNIVRSINELASIFKDLAVLVVDQGTILDRIDYNLERTERHVEQGRIELEQANQYQKSASKKYCIILLGLIVLAMIFVLIVKGRISDQKKKHGSSDNNNNNNNSSKIELFFS</sequence>
<dbReference type="GO" id="GO:0009863">
    <property type="term" value="P:salicylic acid mediated signaling pathway"/>
    <property type="evidence" value="ECO:0007669"/>
    <property type="project" value="UniProtKB-ARBA"/>
</dbReference>
<feature type="non-terminal residue" evidence="13">
    <location>
        <position position="1"/>
    </location>
</feature>
<accession>A9UU63</accession>
<evidence type="ECO:0000259" key="12">
    <source>
        <dbReference type="PROSITE" id="PS50192"/>
    </source>
</evidence>
<dbReference type="CDD" id="cd15845">
    <property type="entry name" value="SNARE_syntaxin16"/>
    <property type="match status" value="1"/>
</dbReference>
<comment type="similarity">
    <text evidence="2">Belongs to the syntaxin family.</text>
</comment>
<comment type="subcellular location">
    <subcellularLocation>
        <location evidence="1">Golgi apparatus membrane</location>
        <topology evidence="1">Single-pass type IV membrane protein</topology>
    </subcellularLocation>
</comment>
<dbReference type="Pfam" id="PF05739">
    <property type="entry name" value="SNARE"/>
    <property type="match status" value="1"/>
</dbReference>
<evidence type="ECO:0000313" key="13">
    <source>
        <dbReference type="EMBL" id="EDQ91613.1"/>
    </source>
</evidence>
<dbReference type="PANTHER" id="PTHR19957">
    <property type="entry name" value="SYNTAXIN"/>
    <property type="match status" value="1"/>
</dbReference>
<dbReference type="GO" id="GO:0031201">
    <property type="term" value="C:SNARE complex"/>
    <property type="evidence" value="ECO:0000318"/>
    <property type="project" value="GO_Central"/>
</dbReference>
<evidence type="ECO:0000256" key="7">
    <source>
        <dbReference type="ARBA" id="ARBA00022989"/>
    </source>
</evidence>
<keyword evidence="5" id="KW-0611">Plant defense</keyword>
<keyword evidence="4 11" id="KW-0812">Transmembrane</keyword>
<keyword evidence="7 11" id="KW-1133">Transmembrane helix</keyword>
<dbReference type="InterPro" id="IPR010989">
    <property type="entry name" value="SNARE"/>
</dbReference>
<name>A9UU63_MONBE</name>
<dbReference type="GO" id="GO:0043001">
    <property type="term" value="P:Golgi to plasma membrane protein transport"/>
    <property type="evidence" value="ECO:0007669"/>
    <property type="project" value="UniProtKB-ARBA"/>
</dbReference>
<evidence type="ECO:0000256" key="4">
    <source>
        <dbReference type="ARBA" id="ARBA00022692"/>
    </source>
</evidence>
<keyword evidence="3" id="KW-0813">Transport</keyword>
<dbReference type="FunCoup" id="A9UU63">
    <property type="interactions" value="1282"/>
</dbReference>
<dbReference type="GeneID" id="5888850"/>
<evidence type="ECO:0000313" key="14">
    <source>
        <dbReference type="Proteomes" id="UP000001357"/>
    </source>
</evidence>
<dbReference type="KEGG" id="mbr:MONBRDRAFT_15312"/>
<feature type="domain" description="T-SNARE coiled-coil homology" evidence="12">
    <location>
        <begin position="158"/>
        <end position="220"/>
    </location>
</feature>
<keyword evidence="8" id="KW-0333">Golgi apparatus</keyword>
<proteinExistence type="inferred from homology"/>
<dbReference type="AlphaFoldDB" id="A9UU63"/>
<keyword evidence="10 11" id="KW-0472">Membrane</keyword>
<dbReference type="PANTHER" id="PTHR19957:SF83">
    <property type="entry name" value="SYNTAXIN-16"/>
    <property type="match status" value="1"/>
</dbReference>
<dbReference type="GO" id="GO:0048278">
    <property type="term" value="P:vesicle docking"/>
    <property type="evidence" value="ECO:0000318"/>
    <property type="project" value="GO_Central"/>
</dbReference>
<dbReference type="GO" id="GO:0000149">
    <property type="term" value="F:SNARE binding"/>
    <property type="evidence" value="ECO:0000318"/>
    <property type="project" value="GO_Central"/>
</dbReference>
<dbReference type="GO" id="GO:0051707">
    <property type="term" value="P:response to other organism"/>
    <property type="evidence" value="ECO:0007669"/>
    <property type="project" value="UniProtKB-ARBA"/>
</dbReference>
<evidence type="ECO:0000256" key="9">
    <source>
        <dbReference type="ARBA" id="ARBA00023054"/>
    </source>
</evidence>
<protein>
    <recommendedName>
        <fullName evidence="12">t-SNARE coiled-coil homology domain-containing protein</fullName>
    </recommendedName>
</protein>
<dbReference type="eggNOG" id="KOG0809">
    <property type="taxonomic scope" value="Eukaryota"/>
</dbReference>
<dbReference type="Proteomes" id="UP000001357">
    <property type="component" value="Unassembled WGS sequence"/>
</dbReference>
<dbReference type="PROSITE" id="PS00914">
    <property type="entry name" value="SYNTAXIN"/>
    <property type="match status" value="1"/>
</dbReference>
<dbReference type="GO" id="GO:0012505">
    <property type="term" value="C:endomembrane system"/>
    <property type="evidence" value="ECO:0000318"/>
    <property type="project" value="GO_Central"/>
</dbReference>
<dbReference type="InterPro" id="IPR045242">
    <property type="entry name" value="Syntaxin"/>
</dbReference>
<evidence type="ECO:0000256" key="5">
    <source>
        <dbReference type="ARBA" id="ARBA00022821"/>
    </source>
</evidence>
<evidence type="ECO:0000256" key="11">
    <source>
        <dbReference type="SAM" id="Phobius"/>
    </source>
</evidence>
<evidence type="ECO:0000256" key="10">
    <source>
        <dbReference type="ARBA" id="ARBA00023136"/>
    </source>
</evidence>
<dbReference type="STRING" id="81824.A9UU63"/>
<dbReference type="InterPro" id="IPR000727">
    <property type="entry name" value="T_SNARE_dom"/>
</dbReference>
<keyword evidence="6" id="KW-0653">Protein transport</keyword>
<organism evidence="13 14">
    <name type="scientific">Monosiga brevicollis</name>
    <name type="common">Choanoflagellate</name>
    <dbReference type="NCBI Taxonomy" id="81824"/>
    <lineage>
        <taxon>Eukaryota</taxon>
        <taxon>Choanoflagellata</taxon>
        <taxon>Craspedida</taxon>
        <taxon>Salpingoecidae</taxon>
        <taxon>Monosiga</taxon>
    </lineage>
</organism>
<dbReference type="InParanoid" id="A9UU63"/>
<dbReference type="GO" id="GO:0000139">
    <property type="term" value="C:Golgi membrane"/>
    <property type="evidence" value="ECO:0007669"/>
    <property type="project" value="UniProtKB-SubCell"/>
</dbReference>
<dbReference type="GO" id="GO:0098629">
    <property type="term" value="P:trans-Golgi network membrane organization"/>
    <property type="evidence" value="ECO:0007669"/>
    <property type="project" value="UniProtKB-ARBA"/>
</dbReference>
<dbReference type="OMA" id="DFRRCHA"/>
<dbReference type="GO" id="GO:0006952">
    <property type="term" value="P:defense response"/>
    <property type="evidence" value="ECO:0007669"/>
    <property type="project" value="UniProtKB-KW"/>
</dbReference>
<dbReference type="GO" id="GO:0007030">
    <property type="term" value="P:Golgi organization"/>
    <property type="evidence" value="ECO:0007669"/>
    <property type="project" value="UniProtKB-ARBA"/>
</dbReference>
<evidence type="ECO:0000256" key="3">
    <source>
        <dbReference type="ARBA" id="ARBA00022448"/>
    </source>
</evidence>
<dbReference type="SMART" id="SM00397">
    <property type="entry name" value="t_SNARE"/>
    <property type="match status" value="1"/>
</dbReference>
<feature type="transmembrane region" description="Helical" evidence="11">
    <location>
        <begin position="231"/>
        <end position="249"/>
    </location>
</feature>